<feature type="compositionally biased region" description="Low complexity" evidence="1">
    <location>
        <begin position="137"/>
        <end position="146"/>
    </location>
</feature>
<feature type="compositionally biased region" description="Low complexity" evidence="1">
    <location>
        <begin position="188"/>
        <end position="201"/>
    </location>
</feature>
<feature type="region of interest" description="Disordered" evidence="1">
    <location>
        <begin position="130"/>
        <end position="201"/>
    </location>
</feature>
<feature type="compositionally biased region" description="Polar residues" evidence="1">
    <location>
        <begin position="166"/>
        <end position="176"/>
    </location>
</feature>
<name>A0A6A4I9L2_9AGAR</name>
<dbReference type="EMBL" id="ML769396">
    <property type="protein sequence ID" value="KAE9407306.1"/>
    <property type="molecule type" value="Genomic_DNA"/>
</dbReference>
<evidence type="ECO:0000313" key="3">
    <source>
        <dbReference type="Proteomes" id="UP000799118"/>
    </source>
</evidence>
<feature type="region of interest" description="Disordered" evidence="1">
    <location>
        <begin position="24"/>
        <end position="96"/>
    </location>
</feature>
<keyword evidence="3" id="KW-1185">Reference proteome</keyword>
<gene>
    <name evidence="2" type="ORF">BT96DRAFT_127770</name>
</gene>
<dbReference type="Proteomes" id="UP000799118">
    <property type="component" value="Unassembled WGS sequence"/>
</dbReference>
<organism evidence="2 3">
    <name type="scientific">Gymnopus androsaceus JB14</name>
    <dbReference type="NCBI Taxonomy" id="1447944"/>
    <lineage>
        <taxon>Eukaryota</taxon>
        <taxon>Fungi</taxon>
        <taxon>Dikarya</taxon>
        <taxon>Basidiomycota</taxon>
        <taxon>Agaricomycotina</taxon>
        <taxon>Agaricomycetes</taxon>
        <taxon>Agaricomycetidae</taxon>
        <taxon>Agaricales</taxon>
        <taxon>Marasmiineae</taxon>
        <taxon>Omphalotaceae</taxon>
        <taxon>Gymnopus</taxon>
    </lineage>
</organism>
<sequence length="260" mass="28627">MSGYHSSTDAGGMHFPRKPLLKSVALPAGSPMHSPATHGYPRPNPSSTSRWFPNFIPRSQTPAPPMTQRRDSSFHEVPLSQSNIHTPRTRKSSVSSNTSDRKYLFWTLSKSLLLMINIYQQRLGSTTAPLKGILKKPSSSSRSSTPAPAPAPARTYDIPPLKRELSTYTSSSSRETASGYHHHRSESKASSSSTSSRIDGYSSDSHMLLKRKVSPDVEGKFTSLTMTPQFAQQSGHATRHDQIACIDALYAHRNANFSRS</sequence>
<proteinExistence type="predicted"/>
<feature type="compositionally biased region" description="Polar residues" evidence="1">
    <location>
        <begin position="79"/>
        <end position="96"/>
    </location>
</feature>
<reference evidence="2" key="1">
    <citation type="journal article" date="2019" name="Environ. Microbiol.">
        <title>Fungal ecological strategies reflected in gene transcription - a case study of two litter decomposers.</title>
        <authorList>
            <person name="Barbi F."/>
            <person name="Kohler A."/>
            <person name="Barry K."/>
            <person name="Baskaran P."/>
            <person name="Daum C."/>
            <person name="Fauchery L."/>
            <person name="Ihrmark K."/>
            <person name="Kuo A."/>
            <person name="LaButti K."/>
            <person name="Lipzen A."/>
            <person name="Morin E."/>
            <person name="Grigoriev I.V."/>
            <person name="Henrissat B."/>
            <person name="Lindahl B."/>
            <person name="Martin F."/>
        </authorList>
    </citation>
    <scope>NUCLEOTIDE SEQUENCE</scope>
    <source>
        <strain evidence="2">JB14</strain>
    </source>
</reference>
<protein>
    <submittedName>
        <fullName evidence="2">Uncharacterized protein</fullName>
    </submittedName>
</protein>
<accession>A0A6A4I9L2</accession>
<feature type="compositionally biased region" description="Polar residues" evidence="1">
    <location>
        <begin position="45"/>
        <end position="61"/>
    </location>
</feature>
<dbReference type="AlphaFoldDB" id="A0A6A4I9L2"/>
<evidence type="ECO:0000256" key="1">
    <source>
        <dbReference type="SAM" id="MobiDB-lite"/>
    </source>
</evidence>
<evidence type="ECO:0000313" key="2">
    <source>
        <dbReference type="EMBL" id="KAE9407306.1"/>
    </source>
</evidence>